<dbReference type="Proteomes" id="UP000629287">
    <property type="component" value="Unassembled WGS sequence"/>
</dbReference>
<dbReference type="AlphaFoldDB" id="A0A8I0P2K7"/>
<dbReference type="PANTHER" id="PTHR36302">
    <property type="entry name" value="BLR7088 PROTEIN"/>
    <property type="match status" value="1"/>
</dbReference>
<dbReference type="InterPro" id="IPR007410">
    <property type="entry name" value="LpqE-like"/>
</dbReference>
<sequence length="179" mass="18876">MRPRLADAVRPRLVGPVRPRLVGLVRPRLVGPVLVTTAALVLAGCGSGDSSSAASAAKLSVKSAYMPQPVTDSLAAGFLVIRNDGGKADELTSVTSDIAQDVTVHETDGQSMQEIKGLKVPADGELVLKSGGNHLMFENLKRKPKEGETVSLRLNFTKSKAITVEMPVKSATYQPTSGR</sequence>
<dbReference type="SUPFAM" id="SSF110087">
    <property type="entry name" value="DR1885-like metal-binding protein"/>
    <property type="match status" value="1"/>
</dbReference>
<dbReference type="PANTHER" id="PTHR36302:SF1">
    <property type="entry name" value="COPPER CHAPERONE PCU(A)C"/>
    <property type="match status" value="1"/>
</dbReference>
<dbReference type="Pfam" id="PF04314">
    <property type="entry name" value="PCuAC"/>
    <property type="match status" value="1"/>
</dbReference>
<reference evidence="1 2" key="1">
    <citation type="submission" date="2020-10" db="EMBL/GenBank/DDBJ databases">
        <title>Sequencing the genomes of 1000 actinobacteria strains.</title>
        <authorList>
            <person name="Klenk H.-P."/>
        </authorList>
    </citation>
    <scope>NUCLEOTIDE SEQUENCE [LARGE SCALE GENOMIC DNA]</scope>
    <source>
        <strain evidence="1 2">DSM 41803</strain>
    </source>
</reference>
<protein>
    <submittedName>
        <fullName evidence="1">Copper(I)-binding protein</fullName>
    </submittedName>
</protein>
<dbReference type="InterPro" id="IPR036182">
    <property type="entry name" value="PCuAC_sf"/>
</dbReference>
<comment type="caution">
    <text evidence="1">The sequence shown here is derived from an EMBL/GenBank/DDBJ whole genome shotgun (WGS) entry which is preliminary data.</text>
</comment>
<accession>A0A8I0P2K7</accession>
<proteinExistence type="predicted"/>
<dbReference type="OrthoDB" id="9796962at2"/>
<name>A0A8I0P2K7_9ACTN</name>
<organism evidence="1 2">
    <name type="scientific">Streptomyces stelliscabiei</name>
    <dbReference type="NCBI Taxonomy" id="146820"/>
    <lineage>
        <taxon>Bacteria</taxon>
        <taxon>Bacillati</taxon>
        <taxon>Actinomycetota</taxon>
        <taxon>Actinomycetes</taxon>
        <taxon>Kitasatosporales</taxon>
        <taxon>Streptomycetaceae</taxon>
        <taxon>Streptomyces</taxon>
    </lineage>
</organism>
<gene>
    <name evidence="1" type="ORF">H4687_004610</name>
</gene>
<evidence type="ECO:0000313" key="1">
    <source>
        <dbReference type="EMBL" id="MBE1598481.1"/>
    </source>
</evidence>
<dbReference type="Gene3D" id="2.60.40.1890">
    <property type="entry name" value="PCu(A)C copper chaperone"/>
    <property type="match status" value="1"/>
</dbReference>
<dbReference type="InterPro" id="IPR058248">
    <property type="entry name" value="Lxx211020-like"/>
</dbReference>
<evidence type="ECO:0000313" key="2">
    <source>
        <dbReference type="Proteomes" id="UP000629287"/>
    </source>
</evidence>
<keyword evidence="2" id="KW-1185">Reference proteome</keyword>
<dbReference type="EMBL" id="JADBGF010000001">
    <property type="protein sequence ID" value="MBE1598481.1"/>
    <property type="molecule type" value="Genomic_DNA"/>
</dbReference>